<dbReference type="RefSeq" id="XP_015517066.1">
    <property type="nucleotide sequence ID" value="XM_015661580.1"/>
</dbReference>
<dbReference type="AlphaFoldDB" id="A0A6J0BQP2"/>
<dbReference type="GeneID" id="107222290"/>
<dbReference type="KEGG" id="nlo:107222290"/>
<sequence length="441" mass="46414">MLSYMLPGDEKPPPSSPMENRNGNLGQMSARSYQINDLQSGGPGSPKMTLNARAISALQSTLASRGGGDQIEELDEGDEDIVDDHVKAYRGINGRKGSVESPRHAALGVDAAGNTTRKSSALHSSGPGRAVVKDDSLYSIGSDASTVGSEKKHKLFNGAKHTSLKRVSFGSSKGSMVETLVYETPVQEEPENNHFHEHNGRLPTPNTYGSAALLVAPETDEGRERVRVSLLEPTPCPSTPGVLLLEPTSDIDDHLHTHLTMATSPVELLTTHTEHTTPTYHTQISTDSGWDNPFRPDGDLSREADEIVELIKGGKPITPTPGQNAPALPGVETTTPVSAAAPAANGDLDSGANTILNSTVANQQTSPRLSQGNGNAAHVTPNKGSAPNSNNQNAAHKKVATSVNAATVEVGRVTAQGPGDASQVEHVTLKKKPKCKCCVLQ</sequence>
<feature type="region of interest" description="Disordered" evidence="1">
    <location>
        <begin position="365"/>
        <end position="397"/>
    </location>
</feature>
<feature type="compositionally biased region" description="Polar residues" evidence="1">
    <location>
        <begin position="382"/>
        <end position="394"/>
    </location>
</feature>
<feature type="region of interest" description="Disordered" evidence="1">
    <location>
        <begin position="1"/>
        <end position="47"/>
    </location>
</feature>
<reference evidence="3 4" key="1">
    <citation type="submission" date="2025-04" db="UniProtKB">
        <authorList>
            <consortium name="RefSeq"/>
        </authorList>
    </citation>
    <scope>IDENTIFICATION</scope>
    <source>
        <tissue evidence="5">Thorax and Abdomen</tissue>
        <tissue evidence="3 4">Whole body</tissue>
    </source>
</reference>
<organism evidence="2 3">
    <name type="scientific">Neodiprion lecontei</name>
    <name type="common">Redheaded pine sawfly</name>
    <dbReference type="NCBI Taxonomy" id="441921"/>
    <lineage>
        <taxon>Eukaryota</taxon>
        <taxon>Metazoa</taxon>
        <taxon>Ecdysozoa</taxon>
        <taxon>Arthropoda</taxon>
        <taxon>Hexapoda</taxon>
        <taxon>Insecta</taxon>
        <taxon>Pterygota</taxon>
        <taxon>Neoptera</taxon>
        <taxon>Endopterygota</taxon>
        <taxon>Hymenoptera</taxon>
        <taxon>Tenthredinoidea</taxon>
        <taxon>Diprionidae</taxon>
        <taxon>Diprioninae</taxon>
        <taxon>Neodiprion</taxon>
    </lineage>
</organism>
<evidence type="ECO:0000313" key="2">
    <source>
        <dbReference type="Proteomes" id="UP000829291"/>
    </source>
</evidence>
<evidence type="ECO:0000313" key="5">
    <source>
        <dbReference type="RefSeq" id="XP_046587460.1"/>
    </source>
</evidence>
<gene>
    <name evidence="3 4 5" type="primary">LOC107222290</name>
</gene>
<evidence type="ECO:0000313" key="4">
    <source>
        <dbReference type="RefSeq" id="XP_015517067.1"/>
    </source>
</evidence>
<evidence type="ECO:0000256" key="1">
    <source>
        <dbReference type="SAM" id="MobiDB-lite"/>
    </source>
</evidence>
<name>A0A6J0BQP2_NEOLC</name>
<proteinExistence type="predicted"/>
<keyword evidence="2" id="KW-1185">Reference proteome</keyword>
<dbReference type="Proteomes" id="UP000829291">
    <property type="component" value="Chromosome 2"/>
</dbReference>
<dbReference type="RefSeq" id="XP_046587460.1">
    <property type="nucleotide sequence ID" value="XM_046731504.1"/>
</dbReference>
<dbReference type="OrthoDB" id="6618101at2759"/>
<evidence type="ECO:0000313" key="3">
    <source>
        <dbReference type="RefSeq" id="XP_015517066.1"/>
    </source>
</evidence>
<accession>A0A6J0BQP2</accession>
<dbReference type="RefSeq" id="XP_015517067.1">
    <property type="nucleotide sequence ID" value="XM_015661581.1"/>
</dbReference>
<protein>
    <submittedName>
        <fullName evidence="3 4">Uncharacterized protein LOC107222290</fullName>
    </submittedName>
</protein>
<feature type="compositionally biased region" description="Polar residues" evidence="1">
    <location>
        <begin position="17"/>
        <end position="39"/>
    </location>
</feature>
<feature type="compositionally biased region" description="Polar residues" evidence="1">
    <location>
        <begin position="365"/>
        <end position="374"/>
    </location>
</feature>